<feature type="compositionally biased region" description="Basic and acidic residues" evidence="5">
    <location>
        <begin position="295"/>
        <end position="305"/>
    </location>
</feature>
<dbReference type="InterPro" id="IPR000064">
    <property type="entry name" value="NLP_P60_dom"/>
</dbReference>
<evidence type="ECO:0000313" key="9">
    <source>
        <dbReference type="EMBL" id="PST36451.1"/>
    </source>
</evidence>
<evidence type="ECO:0000256" key="5">
    <source>
        <dbReference type="SAM" id="MobiDB-lite"/>
    </source>
</evidence>
<reference evidence="9 10" key="1">
    <citation type="submission" date="2018-03" db="EMBL/GenBank/DDBJ databases">
        <title>Lachnoclostridium SNUG30386 gen.nov., sp.nov., isolated from human faeces.</title>
        <authorList>
            <person name="Seo B."/>
            <person name="Jeon K."/>
            <person name="Ko G."/>
        </authorList>
    </citation>
    <scope>NUCLEOTIDE SEQUENCE [LARGE SCALE GENOMIC DNA]</scope>
    <source>
        <strain evidence="9 10">SNUG30386</strain>
    </source>
</reference>
<evidence type="ECO:0000313" key="10">
    <source>
        <dbReference type="Proteomes" id="UP000241048"/>
    </source>
</evidence>
<feature type="compositionally biased region" description="Low complexity" evidence="5">
    <location>
        <begin position="359"/>
        <end position="375"/>
    </location>
</feature>
<keyword evidence="10" id="KW-1185">Reference proteome</keyword>
<dbReference type="AlphaFoldDB" id="A0A2T3FMG1"/>
<dbReference type="Proteomes" id="UP000241048">
    <property type="component" value="Unassembled WGS sequence"/>
</dbReference>
<feature type="chain" id="PRO_5015698208" evidence="6">
    <location>
        <begin position="28"/>
        <end position="515"/>
    </location>
</feature>
<dbReference type="EMBL" id="PYLO01000004">
    <property type="protein sequence ID" value="PST36451.1"/>
    <property type="molecule type" value="Genomic_DNA"/>
</dbReference>
<feature type="compositionally biased region" description="Polar residues" evidence="5">
    <location>
        <begin position="326"/>
        <end position="338"/>
    </location>
</feature>
<evidence type="ECO:0000256" key="2">
    <source>
        <dbReference type="ARBA" id="ARBA00022670"/>
    </source>
</evidence>
<dbReference type="SUPFAM" id="SSF54001">
    <property type="entry name" value="Cysteine proteinases"/>
    <property type="match status" value="1"/>
</dbReference>
<evidence type="ECO:0000256" key="1">
    <source>
        <dbReference type="ARBA" id="ARBA00007074"/>
    </source>
</evidence>
<accession>A0A2T3FMG1</accession>
<dbReference type="Gene3D" id="3.90.1720.10">
    <property type="entry name" value="endopeptidase domain like (from Nostoc punctiforme)"/>
    <property type="match status" value="1"/>
</dbReference>
<dbReference type="Gene3D" id="2.30.30.40">
    <property type="entry name" value="SH3 Domains"/>
    <property type="match status" value="2"/>
</dbReference>
<dbReference type="PROSITE" id="PS51935">
    <property type="entry name" value="NLPC_P60"/>
    <property type="match status" value="1"/>
</dbReference>
<dbReference type="GO" id="GO:0008234">
    <property type="term" value="F:cysteine-type peptidase activity"/>
    <property type="evidence" value="ECO:0007669"/>
    <property type="project" value="UniProtKB-KW"/>
</dbReference>
<feature type="compositionally biased region" description="Low complexity" evidence="5">
    <location>
        <begin position="339"/>
        <end position="351"/>
    </location>
</feature>
<evidence type="ECO:0000256" key="3">
    <source>
        <dbReference type="ARBA" id="ARBA00022801"/>
    </source>
</evidence>
<feature type="region of interest" description="Disordered" evidence="5">
    <location>
        <begin position="84"/>
        <end position="105"/>
    </location>
</feature>
<dbReference type="InterPro" id="IPR038765">
    <property type="entry name" value="Papain-like_cys_pep_sf"/>
</dbReference>
<keyword evidence="3 9" id="KW-0378">Hydrolase</keyword>
<feature type="region of interest" description="Disordered" evidence="5">
    <location>
        <begin position="295"/>
        <end position="394"/>
    </location>
</feature>
<protein>
    <submittedName>
        <fullName evidence="9">Hydrolase</fullName>
    </submittedName>
</protein>
<dbReference type="PANTHER" id="PTHR47053">
    <property type="entry name" value="MUREIN DD-ENDOPEPTIDASE MEPH-RELATED"/>
    <property type="match status" value="1"/>
</dbReference>
<gene>
    <name evidence="9" type="ORF">C7U56_11700</name>
</gene>
<feature type="compositionally biased region" description="Gly residues" evidence="5">
    <location>
        <begin position="376"/>
        <end position="388"/>
    </location>
</feature>
<dbReference type="PANTHER" id="PTHR47053:SF1">
    <property type="entry name" value="MUREIN DD-ENDOPEPTIDASE MEPH-RELATED"/>
    <property type="match status" value="1"/>
</dbReference>
<proteinExistence type="inferred from homology"/>
<dbReference type="GO" id="GO:0006508">
    <property type="term" value="P:proteolysis"/>
    <property type="evidence" value="ECO:0007669"/>
    <property type="project" value="UniProtKB-KW"/>
</dbReference>
<name>A0A2T3FMG1_9CLOT</name>
<dbReference type="InterPro" id="IPR003646">
    <property type="entry name" value="SH3-like_bac-type"/>
</dbReference>
<evidence type="ECO:0000259" key="8">
    <source>
        <dbReference type="PROSITE" id="PS51935"/>
    </source>
</evidence>
<organism evidence="9 10">
    <name type="scientific">Clostridium fessum</name>
    <dbReference type="NCBI Taxonomy" id="2126740"/>
    <lineage>
        <taxon>Bacteria</taxon>
        <taxon>Bacillati</taxon>
        <taxon>Bacillota</taxon>
        <taxon>Clostridia</taxon>
        <taxon>Eubacteriales</taxon>
        <taxon>Clostridiaceae</taxon>
        <taxon>Clostridium</taxon>
    </lineage>
</organism>
<keyword evidence="4" id="KW-0788">Thiol protease</keyword>
<dbReference type="InterPro" id="IPR051202">
    <property type="entry name" value="Peptidase_C40"/>
</dbReference>
<feature type="signal peptide" evidence="6">
    <location>
        <begin position="1"/>
        <end position="27"/>
    </location>
</feature>
<dbReference type="RefSeq" id="WP_107001367.1">
    <property type="nucleotide sequence ID" value="NZ_JAQDZI010000003.1"/>
</dbReference>
<keyword evidence="2" id="KW-0645">Protease</keyword>
<sequence>MRKTLKFLIASGACLVMAGTGQMSAQAAMNLETDAPVAGASVAINNYYASSLNPEKELAEAFASKEVLAVAGAGQTGVAGGAQTAKSAQVPAETKAQPKETTGETEAVVRAMSKSIYDNIAISRVTNYVNVRAQASTGSEVVGKIYNNCAATILDTVDGEGGKWYHIQSGSVTGYIKAQYFVTGEEASKIAREVGTTYAKVTNTSTLRLRETPSLEGKTLDLLSADAEYEVIGEEGDFAKISVDNDLVGYVYKDYITTQVDFKQAVSVAEEQQQKAEEEKLKQEANAAIENLEQVKKKAEEESRAAETTAAAKETTAAAKETTKAPETSYSGTIEANPSESKAAGTTAAAKETTKAVETKAPTTVAATKATTASGVGPGGGPGTGGTSSSGNEVTNATRSAVVAYAKQFLGNPYVYGGTSLTNGADCSGFTMSVFAHFGISTGRSSRDQAAKGKEVAVSAVQPGDLLFYASGNYINHVALYIGNGQVIHASTAKSGIKISPSNYRTPCKAVSFLN</sequence>
<feature type="domain" description="NlpC/P60" evidence="8">
    <location>
        <begin position="396"/>
        <end position="515"/>
    </location>
</feature>
<dbReference type="Pfam" id="PF00877">
    <property type="entry name" value="NLPC_P60"/>
    <property type="match status" value="1"/>
</dbReference>
<evidence type="ECO:0000259" key="7">
    <source>
        <dbReference type="PROSITE" id="PS51781"/>
    </source>
</evidence>
<comment type="similarity">
    <text evidence="1">Belongs to the peptidase C40 family.</text>
</comment>
<comment type="caution">
    <text evidence="9">The sequence shown here is derived from an EMBL/GenBank/DDBJ whole genome shotgun (WGS) entry which is preliminary data.</text>
</comment>
<dbReference type="SMART" id="SM00287">
    <property type="entry name" value="SH3b"/>
    <property type="match status" value="2"/>
</dbReference>
<dbReference type="Pfam" id="PF08239">
    <property type="entry name" value="SH3_3"/>
    <property type="match status" value="2"/>
</dbReference>
<evidence type="ECO:0000256" key="6">
    <source>
        <dbReference type="SAM" id="SignalP"/>
    </source>
</evidence>
<evidence type="ECO:0000256" key="4">
    <source>
        <dbReference type="ARBA" id="ARBA00022807"/>
    </source>
</evidence>
<feature type="compositionally biased region" description="Low complexity" evidence="5">
    <location>
        <begin position="306"/>
        <end position="320"/>
    </location>
</feature>
<keyword evidence="6" id="KW-0732">Signal</keyword>
<dbReference type="PROSITE" id="PS51781">
    <property type="entry name" value="SH3B"/>
    <property type="match status" value="1"/>
</dbReference>
<feature type="domain" description="SH3b" evidence="7">
    <location>
        <begin position="118"/>
        <end position="185"/>
    </location>
</feature>